<feature type="region of interest" description="Disordered" evidence="1">
    <location>
        <begin position="1"/>
        <end position="125"/>
    </location>
</feature>
<organism evidence="3 4">
    <name type="scientific">Purpureocillium lilacinum</name>
    <name type="common">Paecilomyces lilacinus</name>
    <dbReference type="NCBI Taxonomy" id="33203"/>
    <lineage>
        <taxon>Eukaryota</taxon>
        <taxon>Fungi</taxon>
        <taxon>Dikarya</taxon>
        <taxon>Ascomycota</taxon>
        <taxon>Pezizomycotina</taxon>
        <taxon>Sordariomycetes</taxon>
        <taxon>Hypocreomycetidae</taxon>
        <taxon>Hypocreales</taxon>
        <taxon>Ophiocordycipitaceae</taxon>
        <taxon>Purpureocillium</taxon>
    </lineage>
</organism>
<feature type="compositionally biased region" description="Polar residues" evidence="1">
    <location>
        <begin position="763"/>
        <end position="775"/>
    </location>
</feature>
<feature type="region of interest" description="Disordered" evidence="1">
    <location>
        <begin position="158"/>
        <end position="263"/>
    </location>
</feature>
<feature type="compositionally biased region" description="Basic and acidic residues" evidence="1">
    <location>
        <begin position="908"/>
        <end position="920"/>
    </location>
</feature>
<dbReference type="Proteomes" id="UP001287286">
    <property type="component" value="Unassembled WGS sequence"/>
</dbReference>
<comment type="caution">
    <text evidence="3">The sequence shown here is derived from an EMBL/GenBank/DDBJ whole genome shotgun (WGS) entry which is preliminary data.</text>
</comment>
<feature type="compositionally biased region" description="Pro residues" evidence="1">
    <location>
        <begin position="93"/>
        <end position="112"/>
    </location>
</feature>
<dbReference type="EMBL" id="JAWRVI010000067">
    <property type="protein sequence ID" value="KAK4082049.1"/>
    <property type="molecule type" value="Genomic_DNA"/>
</dbReference>
<feature type="compositionally biased region" description="Basic and acidic residues" evidence="1">
    <location>
        <begin position="240"/>
        <end position="249"/>
    </location>
</feature>
<gene>
    <name evidence="3" type="ORF">Purlil1_11370</name>
</gene>
<feature type="compositionally biased region" description="Acidic residues" evidence="1">
    <location>
        <begin position="601"/>
        <end position="614"/>
    </location>
</feature>
<proteinExistence type="predicted"/>
<feature type="region of interest" description="Disordered" evidence="1">
    <location>
        <begin position="444"/>
        <end position="486"/>
    </location>
</feature>
<feature type="region of interest" description="Disordered" evidence="1">
    <location>
        <begin position="557"/>
        <end position="630"/>
    </location>
</feature>
<dbReference type="InterPro" id="IPR053274">
    <property type="entry name" value="Fluconazole_resistance"/>
</dbReference>
<feature type="compositionally biased region" description="Low complexity" evidence="1">
    <location>
        <begin position="577"/>
        <end position="588"/>
    </location>
</feature>
<evidence type="ECO:0000259" key="2">
    <source>
        <dbReference type="Pfam" id="PF13259"/>
    </source>
</evidence>
<dbReference type="InterPro" id="IPR025124">
    <property type="entry name" value="Gag1-like_clamp"/>
</dbReference>
<feature type="region of interest" description="Disordered" evidence="1">
    <location>
        <begin position="867"/>
        <end position="950"/>
    </location>
</feature>
<keyword evidence="4" id="KW-1185">Reference proteome</keyword>
<feature type="compositionally biased region" description="Basic and acidic residues" evidence="1">
    <location>
        <begin position="207"/>
        <end position="217"/>
    </location>
</feature>
<evidence type="ECO:0000313" key="3">
    <source>
        <dbReference type="EMBL" id="KAK4082049.1"/>
    </source>
</evidence>
<feature type="compositionally biased region" description="Low complexity" evidence="1">
    <location>
        <begin position="61"/>
        <end position="70"/>
    </location>
</feature>
<dbReference type="Pfam" id="PF13259">
    <property type="entry name" value="clamp_Gag1-like"/>
    <property type="match status" value="1"/>
</dbReference>
<name>A0ABR0BJW2_PURLI</name>
<protein>
    <recommendedName>
        <fullName evidence="2">Gag1-like clamp domain-containing protein</fullName>
    </recommendedName>
</protein>
<accession>A0ABR0BJW2</accession>
<sequence length="950" mass="101348">MEPCRQTRQAQTQESNETNKRPRAAPQRTQRTLGNAARRNATQRSAQANRAPETQDAAQSHTHTTLTPHLTHTRTHTPASPHSRRHTDDPAQPAHPPMPGPPSSPPPPPTPTPAAANGCWPDMAANDAGSIRLYDDVAAAVVDVTADVVATATTNTAATAAATAATSDPRGRRTAGPGPGPGPGLATRSSASPPIQPTTVSGGPATDGDHNHDRLPHDPTCMPRAAASLDDATAGTANGSEHDGNDKPSTRHVPPGAAQSHASHRSFLISRLPVPSEQALPSFLPCRPASAHLLPACLIITNRFYLASPSLTPFTPLFRPRLTRSPTPPVPPRAPPHLPARSSRAAVVGACAVCRRATRQVGTASAPQSRRLGTRPSQGQAKRLLHLTRLLSPTGTLPCPWLCTLSLASPDRGGGILSKPSGQNACVVAAHLCSCPPPILTDNLASPDAAQDKEPAPGQPQRIAARDGSAPVHVHHPTDHKHGASPAMIFSDFYKSPRSPLAKLRHHHPQLPTPPPTATPDWVAPEYADLLSKDKSKQKEAIKRYLSDKVKTDWQFTWPPRPHASSVVPPDGGIIEGDVGQTGTQTDGASSGAHVPVQDETRDDDGYQVDEGSELEAPPSDDGHVDDEDDDAKSLYSVVSEDAVHYRPRMEWTSDLSEDEAPASSAHLRFDGTDSIQSAATSSALDKRARRRRALREEMQWNKGLACFEARRNAWTSAKTVRVRSKPASPPPTSPRSPRRFFFRHSMSGSPPSSVPSAAATSVEGSGTVSDTSSVARDASDKELRRHRTQGSSVSDMAAAKLYPVETLLPIGQPLLPPNNPLRACISPNVYMSLYDKVILNNLQPACPVNLSDMLRSCVVGWKRDGEWPPKPSAPDPIAAARKKKKAPATGNDSGAKAARRMSFGILGREKDNKDEDSRTGKGIRRSLQRALGFNVGSGNHDNVEKTNRV</sequence>
<feature type="domain" description="Gag1-like clamp" evidence="2">
    <location>
        <begin position="668"/>
        <end position="869"/>
    </location>
</feature>
<feature type="region of interest" description="Disordered" evidence="1">
    <location>
        <begin position="718"/>
        <end position="793"/>
    </location>
</feature>
<reference evidence="3 4" key="1">
    <citation type="journal article" date="2024" name="Microbiol. Resour. Announc.">
        <title>Genome annotations for the ascomycete fungi Trichoderma harzianum, Trichoderma aggressivum, and Purpureocillium lilacinum.</title>
        <authorList>
            <person name="Beijen E.P.W."/>
            <person name="Ohm R.A."/>
        </authorList>
    </citation>
    <scope>NUCLEOTIDE SEQUENCE [LARGE SCALE GENOMIC DNA]</scope>
    <source>
        <strain evidence="3 4">CBS 150709</strain>
    </source>
</reference>
<feature type="compositionally biased region" description="Polar residues" evidence="1">
    <location>
        <begin position="189"/>
        <end position="201"/>
    </location>
</feature>
<evidence type="ECO:0000256" key="1">
    <source>
        <dbReference type="SAM" id="MobiDB-lite"/>
    </source>
</evidence>
<dbReference type="PANTHER" id="PTHR28065">
    <property type="entry name" value="FREQUENIN"/>
    <property type="match status" value="1"/>
</dbReference>
<feature type="compositionally biased region" description="Polar residues" evidence="1">
    <location>
        <begin position="1"/>
        <end position="16"/>
    </location>
</feature>
<dbReference type="PANTHER" id="PTHR28065:SF1">
    <property type="entry name" value="DUF4050 DOMAIN-CONTAINING PROTEIN"/>
    <property type="match status" value="1"/>
</dbReference>
<feature type="compositionally biased region" description="Low complexity" evidence="1">
    <location>
        <begin position="744"/>
        <end position="762"/>
    </location>
</feature>
<evidence type="ECO:0000313" key="4">
    <source>
        <dbReference type="Proteomes" id="UP001287286"/>
    </source>
</evidence>